<name>A0A6G0S230_9STRA</name>
<sequence>MLQGQYVYHSLVESGMADNLSFCLKEFKESNPAWVNIRVVVTDKDFNEKDVLADAFPDARQLLCQFHVIDYLRKQVGSRCGRGAKDKKNIIAALQLMMKAESATAYSAYRQEMLRSLGNDKKDAFFEYFEVNWETCKEEKAMPVVKATLEWIEKLVMPSDELRPPFNDCMEIPKLMVNRLRECVFSSFVLRSGWDRLA</sequence>
<dbReference type="PANTHER" id="PTHR31569:SF4">
    <property type="entry name" value="SWIM-TYPE DOMAIN-CONTAINING PROTEIN"/>
    <property type="match status" value="1"/>
</dbReference>
<dbReference type="AlphaFoldDB" id="A0A6G0S230"/>
<evidence type="ECO:0000313" key="3">
    <source>
        <dbReference type="Proteomes" id="UP000486351"/>
    </source>
</evidence>
<gene>
    <name evidence="2" type="ORF">PF008_g8107</name>
</gene>
<evidence type="ECO:0000313" key="2">
    <source>
        <dbReference type="EMBL" id="KAE9346786.1"/>
    </source>
</evidence>
<dbReference type="Proteomes" id="UP000486351">
    <property type="component" value="Unassembled WGS sequence"/>
</dbReference>
<comment type="caution">
    <text evidence="2">The sequence shown here is derived from an EMBL/GenBank/DDBJ whole genome shotgun (WGS) entry which is preliminary data.</text>
</comment>
<dbReference type="Pfam" id="PF21056">
    <property type="entry name" value="ZSWIM1-3_RNaseH-like"/>
    <property type="match status" value="1"/>
</dbReference>
<feature type="domain" description="ZSWIM1/3 RNaseH-like" evidence="1">
    <location>
        <begin position="2"/>
        <end position="62"/>
    </location>
</feature>
<accession>A0A6G0S230</accession>
<protein>
    <recommendedName>
        <fullName evidence="1">ZSWIM1/3 RNaseH-like domain-containing protein</fullName>
    </recommendedName>
</protein>
<dbReference type="PANTHER" id="PTHR31569">
    <property type="entry name" value="SWIM-TYPE DOMAIN-CONTAINING PROTEIN"/>
    <property type="match status" value="1"/>
</dbReference>
<evidence type="ECO:0000259" key="1">
    <source>
        <dbReference type="Pfam" id="PF21056"/>
    </source>
</evidence>
<dbReference type="InterPro" id="IPR048324">
    <property type="entry name" value="ZSWIM1-3_RNaseH-like"/>
</dbReference>
<proteinExistence type="predicted"/>
<dbReference type="EMBL" id="QXFY01000358">
    <property type="protein sequence ID" value="KAE9346786.1"/>
    <property type="molecule type" value="Genomic_DNA"/>
</dbReference>
<reference evidence="2 3" key="1">
    <citation type="submission" date="2018-09" db="EMBL/GenBank/DDBJ databases">
        <title>Genomic investigation of the strawberry pathogen Phytophthora fragariae indicates pathogenicity is determined by transcriptional variation in three key races.</title>
        <authorList>
            <person name="Adams T.M."/>
            <person name="Armitage A.D."/>
            <person name="Sobczyk M.K."/>
            <person name="Bates H.J."/>
            <person name="Dunwell J.M."/>
            <person name="Nellist C.F."/>
            <person name="Harrison R.J."/>
        </authorList>
    </citation>
    <scope>NUCLEOTIDE SEQUENCE [LARGE SCALE GENOMIC DNA]</scope>
    <source>
        <strain evidence="2 3">NOV-77</strain>
    </source>
</reference>
<organism evidence="2 3">
    <name type="scientific">Phytophthora fragariae</name>
    <dbReference type="NCBI Taxonomy" id="53985"/>
    <lineage>
        <taxon>Eukaryota</taxon>
        <taxon>Sar</taxon>
        <taxon>Stramenopiles</taxon>
        <taxon>Oomycota</taxon>
        <taxon>Peronosporomycetes</taxon>
        <taxon>Peronosporales</taxon>
        <taxon>Peronosporaceae</taxon>
        <taxon>Phytophthora</taxon>
    </lineage>
</organism>
<dbReference type="InterPro" id="IPR052579">
    <property type="entry name" value="Zinc_finger_SWIM"/>
</dbReference>